<keyword evidence="4 8" id="KW-0479">Metal-binding</keyword>
<dbReference type="GO" id="GO:0052717">
    <property type="term" value="F:tRNA-specific adenosine-34 deaminase activity"/>
    <property type="evidence" value="ECO:0007669"/>
    <property type="project" value="UniProtKB-EC"/>
</dbReference>
<keyword evidence="5 8" id="KW-0378">Hydrolase</keyword>
<dbReference type="Pfam" id="PF00383">
    <property type="entry name" value="dCMP_cyt_deam_1"/>
    <property type="match status" value="1"/>
</dbReference>
<evidence type="ECO:0000256" key="8">
    <source>
        <dbReference type="HAMAP-Rule" id="MF_00972"/>
    </source>
</evidence>
<accession>A0ABT9NAR7</accession>
<dbReference type="PROSITE" id="PS00903">
    <property type="entry name" value="CYT_DCMP_DEAMINASES_1"/>
    <property type="match status" value="1"/>
</dbReference>
<evidence type="ECO:0000259" key="9">
    <source>
        <dbReference type="PROSITE" id="PS51747"/>
    </source>
</evidence>
<comment type="subunit">
    <text evidence="2 8">Homodimer.</text>
</comment>
<evidence type="ECO:0000256" key="5">
    <source>
        <dbReference type="ARBA" id="ARBA00022801"/>
    </source>
</evidence>
<feature type="binding site" evidence="8">
    <location>
        <position position="55"/>
    </location>
    <ligand>
        <name>Zn(2+)</name>
        <dbReference type="ChEBI" id="CHEBI:29105"/>
        <note>catalytic</note>
    </ligand>
</feature>
<comment type="function">
    <text evidence="8">Catalyzes the deamination of adenosine to inosine at the wobble position 34 of tRNA(Arg2).</text>
</comment>
<comment type="cofactor">
    <cofactor evidence="8">
        <name>Zn(2+)</name>
        <dbReference type="ChEBI" id="CHEBI:29105"/>
    </cofactor>
    <text evidence="8">Binds 1 zinc ion per subunit.</text>
</comment>
<gene>
    <name evidence="8" type="primary">tadA</name>
    <name evidence="10" type="ORF">J2S49_000861</name>
</gene>
<dbReference type="PANTHER" id="PTHR11079">
    <property type="entry name" value="CYTOSINE DEAMINASE FAMILY MEMBER"/>
    <property type="match status" value="1"/>
</dbReference>
<evidence type="ECO:0000313" key="10">
    <source>
        <dbReference type="EMBL" id="MDP9800785.1"/>
    </source>
</evidence>
<dbReference type="InterPro" id="IPR028883">
    <property type="entry name" value="tRNA_aden_deaminase"/>
</dbReference>
<name>A0ABT9NAR7_9ACTO</name>
<evidence type="ECO:0000256" key="7">
    <source>
        <dbReference type="ARBA" id="ARBA00048045"/>
    </source>
</evidence>
<feature type="binding site" evidence="8">
    <location>
        <position position="88"/>
    </location>
    <ligand>
        <name>Zn(2+)</name>
        <dbReference type="ChEBI" id="CHEBI:29105"/>
        <note>catalytic</note>
    </ligand>
</feature>
<feature type="active site" description="Proton donor" evidence="8">
    <location>
        <position position="57"/>
    </location>
</feature>
<dbReference type="HAMAP" id="MF_00972">
    <property type="entry name" value="tRNA_aden_deaminase"/>
    <property type="match status" value="1"/>
</dbReference>
<evidence type="ECO:0000256" key="2">
    <source>
        <dbReference type="ARBA" id="ARBA00011738"/>
    </source>
</evidence>
<proteinExistence type="inferred from homology"/>
<protein>
    <recommendedName>
        <fullName evidence="8">tRNA-specific adenosine deaminase</fullName>
        <ecNumber evidence="8">3.5.4.33</ecNumber>
    </recommendedName>
</protein>
<comment type="caution">
    <text evidence="10">The sequence shown here is derived from an EMBL/GenBank/DDBJ whole genome shotgun (WGS) entry which is preliminary data.</text>
</comment>
<dbReference type="SUPFAM" id="SSF53927">
    <property type="entry name" value="Cytidine deaminase-like"/>
    <property type="match status" value="1"/>
</dbReference>
<dbReference type="InterPro" id="IPR016192">
    <property type="entry name" value="APOBEC/CMP_deaminase_Zn-bd"/>
</dbReference>
<evidence type="ECO:0000256" key="4">
    <source>
        <dbReference type="ARBA" id="ARBA00022723"/>
    </source>
</evidence>
<evidence type="ECO:0000256" key="6">
    <source>
        <dbReference type="ARBA" id="ARBA00022833"/>
    </source>
</evidence>
<evidence type="ECO:0000256" key="1">
    <source>
        <dbReference type="ARBA" id="ARBA00010669"/>
    </source>
</evidence>
<keyword evidence="3 8" id="KW-0819">tRNA processing</keyword>
<keyword evidence="11" id="KW-1185">Reference proteome</keyword>
<organism evidence="10 11">
    <name type="scientific">Arcanobacterium wilhelmae</name>
    <dbReference type="NCBI Taxonomy" id="1803177"/>
    <lineage>
        <taxon>Bacteria</taxon>
        <taxon>Bacillati</taxon>
        <taxon>Actinomycetota</taxon>
        <taxon>Actinomycetes</taxon>
        <taxon>Actinomycetales</taxon>
        <taxon>Actinomycetaceae</taxon>
        <taxon>Arcanobacterium</taxon>
    </lineage>
</organism>
<dbReference type="RefSeq" id="WP_278058232.1">
    <property type="nucleotide sequence ID" value="NZ_CP121247.1"/>
</dbReference>
<dbReference type="Proteomes" id="UP001235966">
    <property type="component" value="Unassembled WGS sequence"/>
</dbReference>
<dbReference type="InterPro" id="IPR016193">
    <property type="entry name" value="Cytidine_deaminase-like"/>
</dbReference>
<dbReference type="InterPro" id="IPR002125">
    <property type="entry name" value="CMP_dCMP_dom"/>
</dbReference>
<dbReference type="Gene3D" id="3.40.140.10">
    <property type="entry name" value="Cytidine Deaminase, domain 2"/>
    <property type="match status" value="1"/>
</dbReference>
<comment type="similarity">
    <text evidence="1">Belongs to the cytidine and deoxycytidylate deaminase family. ADAT2 subfamily.</text>
</comment>
<evidence type="ECO:0000256" key="3">
    <source>
        <dbReference type="ARBA" id="ARBA00022694"/>
    </source>
</evidence>
<reference evidence="10 11" key="1">
    <citation type="submission" date="2023-07" db="EMBL/GenBank/DDBJ databases">
        <title>Sequencing the genomes of 1000 actinobacteria strains.</title>
        <authorList>
            <person name="Klenk H.-P."/>
        </authorList>
    </citation>
    <scope>NUCLEOTIDE SEQUENCE [LARGE SCALE GENOMIC DNA]</scope>
    <source>
        <strain evidence="10 11">DSM 102162</strain>
    </source>
</reference>
<sequence length="151" mass="16041">MYEIERVWMGEAFELARRAGDAGDVPVGAVVISPSGEVVGRGYNTRERDADPAGHAEINAMREAAGVLGGWNLSGCTLVVSLEPCTMCAGAIVNARVSRVVFGAWDEKAGAAGSVRDVLRDARLGAPIEVIGGLEQETAARQLGEWFERLR</sequence>
<feature type="binding site" evidence="8">
    <location>
        <position position="85"/>
    </location>
    <ligand>
        <name>Zn(2+)</name>
        <dbReference type="ChEBI" id="CHEBI:29105"/>
        <note>catalytic</note>
    </ligand>
</feature>
<dbReference type="CDD" id="cd01285">
    <property type="entry name" value="nucleoside_deaminase"/>
    <property type="match status" value="1"/>
</dbReference>
<dbReference type="PROSITE" id="PS51747">
    <property type="entry name" value="CYT_DCMP_DEAMINASES_2"/>
    <property type="match status" value="1"/>
</dbReference>
<feature type="domain" description="CMP/dCMP-type deaminase" evidence="9">
    <location>
        <begin position="3"/>
        <end position="126"/>
    </location>
</feature>
<comment type="catalytic activity">
    <reaction evidence="7 8">
        <text>adenosine(34) in tRNA + H2O + H(+) = inosine(34) in tRNA + NH4(+)</text>
        <dbReference type="Rhea" id="RHEA:43168"/>
        <dbReference type="Rhea" id="RHEA-COMP:10373"/>
        <dbReference type="Rhea" id="RHEA-COMP:10374"/>
        <dbReference type="ChEBI" id="CHEBI:15377"/>
        <dbReference type="ChEBI" id="CHEBI:15378"/>
        <dbReference type="ChEBI" id="CHEBI:28938"/>
        <dbReference type="ChEBI" id="CHEBI:74411"/>
        <dbReference type="ChEBI" id="CHEBI:82852"/>
        <dbReference type="EC" id="3.5.4.33"/>
    </reaction>
</comment>
<keyword evidence="6 8" id="KW-0862">Zinc</keyword>
<evidence type="ECO:0000313" key="11">
    <source>
        <dbReference type="Proteomes" id="UP001235966"/>
    </source>
</evidence>
<dbReference type="EMBL" id="JAUSQW010000001">
    <property type="protein sequence ID" value="MDP9800785.1"/>
    <property type="molecule type" value="Genomic_DNA"/>
</dbReference>
<dbReference type="EC" id="3.5.4.33" evidence="8"/>
<dbReference type="PANTHER" id="PTHR11079:SF202">
    <property type="entry name" value="TRNA-SPECIFIC ADENOSINE DEAMINASE"/>
    <property type="match status" value="1"/>
</dbReference>